<feature type="binding site" evidence="15">
    <location>
        <position position="519"/>
    </location>
    <ligand>
        <name>NADP(+)</name>
        <dbReference type="ChEBI" id="CHEBI:58349"/>
    </ligand>
</feature>
<evidence type="ECO:0000256" key="4">
    <source>
        <dbReference type="ARBA" id="ARBA00011738"/>
    </source>
</evidence>
<dbReference type="NCBIfam" id="NF003727">
    <property type="entry name" value="PRK05330.1"/>
    <property type="match status" value="1"/>
</dbReference>
<keyword evidence="6 15" id="KW-0028">Amino-acid biosynthesis</keyword>
<evidence type="ECO:0000259" key="19">
    <source>
        <dbReference type="Pfam" id="PF18317"/>
    </source>
</evidence>
<reference evidence="20 21" key="1">
    <citation type="submission" date="2019-11" db="EMBL/GenBank/DDBJ databases">
        <authorList>
            <person name="Holert J."/>
        </authorList>
    </citation>
    <scope>NUCLEOTIDE SEQUENCE [LARGE SCALE GENOMIC DNA]</scope>
    <source>
        <strain evidence="20">BC5_2</strain>
    </source>
</reference>
<keyword evidence="5 16" id="KW-0963">Cytoplasm</keyword>
<evidence type="ECO:0000256" key="12">
    <source>
        <dbReference type="ARBA" id="ARBA00049102"/>
    </source>
</evidence>
<feature type="binding site" evidence="16">
    <location>
        <position position="177"/>
    </location>
    <ligand>
        <name>a divalent metal cation</name>
        <dbReference type="ChEBI" id="CHEBI:60240"/>
    </ligand>
</feature>
<dbReference type="FunFam" id="3.40.50.10860:FF:000006">
    <property type="entry name" value="Shikimate dehydrogenase (NADP(+))"/>
    <property type="match status" value="1"/>
</dbReference>
<evidence type="ECO:0000256" key="7">
    <source>
        <dbReference type="ARBA" id="ARBA00022857"/>
    </source>
</evidence>
<gene>
    <name evidence="16 20" type="primary">hemF</name>
    <name evidence="15" type="synonym">aroE</name>
    <name evidence="20" type="ORF">DPBNPPHM_00579</name>
</gene>
<dbReference type="GO" id="GO:0042803">
    <property type="term" value="F:protein homodimerization activity"/>
    <property type="evidence" value="ECO:0007669"/>
    <property type="project" value="UniProtKB-UniRule"/>
</dbReference>
<feature type="domain" description="Quinate/shikimate 5-dehydrogenase/glutamyl-tRNA reductase" evidence="17">
    <location>
        <begin position="421"/>
        <end position="495"/>
    </location>
</feature>
<dbReference type="PRINTS" id="PR00073">
    <property type="entry name" value="COPRGNOXDASE"/>
</dbReference>
<dbReference type="AlphaFoldDB" id="A0A5S9MYC8"/>
<dbReference type="SUPFAM" id="SSF51735">
    <property type="entry name" value="NAD(P)-binding Rossmann-fold domains"/>
    <property type="match status" value="1"/>
</dbReference>
<dbReference type="EC" id="1.1.1.25" evidence="15"/>
<protein>
    <recommendedName>
        <fullName evidence="15 16">Multifunctional fusion protein</fullName>
    </recommendedName>
    <domain>
        <recommendedName>
            <fullName evidence="16">Oxygen-dependent coproporphyrinogen-III oxidase</fullName>
            <shortName evidence="16">CPO</shortName>
            <shortName evidence="16">Coprogen oxidase</shortName>
            <shortName evidence="16">Coproporphyrinogenase</shortName>
            <ecNumber evidence="16">1.3.3.3</ecNumber>
        </recommendedName>
    </domain>
    <domain>
        <recommendedName>
            <fullName evidence="15">Shikimate dehydrogenase (NADP(+))</fullName>
            <shortName evidence="15">SDH</shortName>
            <ecNumber evidence="15">1.1.1.25</ecNumber>
        </recommendedName>
    </domain>
</protein>
<dbReference type="Gene3D" id="3.40.50.10860">
    <property type="entry name" value="Leucine Dehydrogenase, chain A, domain 1"/>
    <property type="match status" value="1"/>
</dbReference>
<dbReference type="NCBIfam" id="NF001310">
    <property type="entry name" value="PRK00258.1-2"/>
    <property type="match status" value="1"/>
</dbReference>
<dbReference type="CDD" id="cd01065">
    <property type="entry name" value="NAD_bind_Shikimate_DH"/>
    <property type="match status" value="1"/>
</dbReference>
<feature type="domain" description="SDH C-terminal" evidence="19">
    <location>
        <begin position="543"/>
        <end position="573"/>
    </location>
</feature>
<feature type="binding site" evidence="15">
    <location>
        <position position="406"/>
    </location>
    <ligand>
        <name>shikimate</name>
        <dbReference type="ChEBI" id="CHEBI:36208"/>
    </ligand>
</feature>
<evidence type="ECO:0000259" key="18">
    <source>
        <dbReference type="Pfam" id="PF08501"/>
    </source>
</evidence>
<feature type="domain" description="Shikimate dehydrogenase substrate binding N-terminal" evidence="18">
    <location>
        <begin position="310"/>
        <end position="392"/>
    </location>
</feature>
<dbReference type="GO" id="GO:0046872">
    <property type="term" value="F:metal ion binding"/>
    <property type="evidence" value="ECO:0007669"/>
    <property type="project" value="UniProtKB-KW"/>
</dbReference>
<dbReference type="FunFam" id="3.40.1500.10:FF:000001">
    <property type="entry name" value="Oxygen-dependent coproporphyrinogen-III oxidase"/>
    <property type="match status" value="1"/>
</dbReference>
<dbReference type="GO" id="GO:0004109">
    <property type="term" value="F:coproporphyrinogen oxidase activity"/>
    <property type="evidence" value="ECO:0007669"/>
    <property type="project" value="UniProtKB-UniRule"/>
</dbReference>
<dbReference type="HAMAP" id="MF_00333">
    <property type="entry name" value="Coprogen_oxidas"/>
    <property type="match status" value="1"/>
</dbReference>
<feature type="site" description="Important for dimerization" evidence="16">
    <location>
        <position position="177"/>
    </location>
</feature>
<comment type="subunit">
    <text evidence="4 15">Homodimer.</text>
</comment>
<feature type="binding site" evidence="15">
    <location>
        <position position="390"/>
    </location>
    <ligand>
        <name>shikimate</name>
        <dbReference type="ChEBI" id="CHEBI:36208"/>
    </ligand>
</feature>
<feature type="binding site" evidence="15">
    <location>
        <begin position="318"/>
        <end position="320"/>
    </location>
    <ligand>
        <name>shikimate</name>
        <dbReference type="ChEBI" id="CHEBI:36208"/>
    </ligand>
</feature>
<feature type="binding site" evidence="16">
    <location>
        <begin position="110"/>
        <end position="112"/>
    </location>
    <ligand>
        <name>substrate</name>
    </ligand>
</feature>
<feature type="binding site" evidence="16">
    <location>
        <position position="98"/>
    </location>
    <ligand>
        <name>a divalent metal cation</name>
        <dbReference type="ChEBI" id="CHEBI:60240"/>
    </ligand>
</feature>
<dbReference type="OrthoDB" id="9777553at2"/>
<feature type="binding site" evidence="15">
    <location>
        <position position="521"/>
    </location>
    <ligand>
        <name>shikimate</name>
        <dbReference type="ChEBI" id="CHEBI:36208"/>
    </ligand>
</feature>
<keyword evidence="16" id="KW-0479">Metal-binding</keyword>
<dbReference type="GO" id="GO:0050661">
    <property type="term" value="F:NADP binding"/>
    <property type="evidence" value="ECO:0007669"/>
    <property type="project" value="InterPro"/>
</dbReference>
<feature type="active site" description="Proton donor" evidence="16">
    <location>
        <position position="108"/>
    </location>
</feature>
<comment type="similarity">
    <text evidence="3 16">Belongs to the aerobic coproporphyrinogen-III oxidase family.</text>
</comment>
<evidence type="ECO:0000256" key="2">
    <source>
        <dbReference type="ARBA" id="ARBA00005168"/>
    </source>
</evidence>
<keyword evidence="8 15" id="KW-0560">Oxidoreductase</keyword>
<feature type="binding site" evidence="15">
    <location>
        <position position="365"/>
    </location>
    <ligand>
        <name>shikimate</name>
        <dbReference type="ChEBI" id="CHEBI:36208"/>
    </ligand>
</feature>
<sequence length="581" mass="63963">MSAVDINAVKTYLLDLQARICAGLAEQDGGAEFVADSWQREEGGGGTSRVITHGNIIEKGGVNFSHVMGASMPASATAHRPELAGRSFQAMGVSLVIHPKNPHVPTSHANVRFFIAEKEGEDPVWWFGGGYDLTPYYLYEEDCVSWHREALNACEPFGVDVYPRYKAWCDDYFYLKHRNEARGVGGLFFDDLNDGGFDQCFAFMQSVGNSYLPAYQPIVERRKSLPWTDAQRDYQLHRRGRYVEFNLVFDRGTLFGLQSGGRTESILMSLPPEVRWDYMWQVEPDSEEARLLQVLQTPRDWLADGDRYVVFGNPIEHSKSPQIHQAFAEQTAHNVHYDKQRVAVDHFDTAVAAFVGAGGRGLNVTLPFKLEAYEYAARLSKRARQAGAVNTLIVESDGSVSGDNTDGVGIIADITDNLKWQIKGQEVLVLGAGGAVRGILGPLLEMEPAKVYIANRTVSKAQQLAQAFSKEGAVEALSYDQVPHHAMGLIINGTSASIAGDVPAIPAMTISTDTACYDMMYAAEPTAFMQWATQQGATKCSDGLGMLVEQAAESFRLWRGIKPATQPVIDQLRAQMSSKDA</sequence>
<evidence type="ECO:0000256" key="1">
    <source>
        <dbReference type="ARBA" id="ARBA00004496"/>
    </source>
</evidence>
<feature type="binding site" evidence="16">
    <location>
        <position position="147"/>
    </location>
    <ligand>
        <name>a divalent metal cation</name>
        <dbReference type="ChEBI" id="CHEBI:60240"/>
    </ligand>
</feature>
<dbReference type="PROSITE" id="PS01021">
    <property type="entry name" value="COPROGEN_OXIDASE"/>
    <property type="match status" value="1"/>
</dbReference>
<evidence type="ECO:0000256" key="15">
    <source>
        <dbReference type="HAMAP-Rule" id="MF_00222"/>
    </source>
</evidence>
<keyword evidence="7 15" id="KW-0521">NADP</keyword>
<evidence type="ECO:0000256" key="6">
    <source>
        <dbReference type="ARBA" id="ARBA00022605"/>
    </source>
</evidence>
<feature type="binding site" evidence="15">
    <location>
        <position position="550"/>
    </location>
    <ligand>
        <name>shikimate</name>
        <dbReference type="ChEBI" id="CHEBI:36208"/>
    </ligand>
</feature>
<feature type="active site" description="Proton acceptor" evidence="15">
    <location>
        <position position="369"/>
    </location>
</feature>
<dbReference type="InterPro" id="IPR046346">
    <property type="entry name" value="Aminoacid_DH-like_N_sf"/>
</dbReference>
<evidence type="ECO:0000313" key="21">
    <source>
        <dbReference type="Proteomes" id="UP000434580"/>
    </source>
</evidence>
<dbReference type="UniPathway" id="UPA00251">
    <property type="reaction ID" value="UER00322"/>
</dbReference>
<keyword evidence="9 16" id="KW-0350">Heme biosynthesis</keyword>
<keyword evidence="11 16" id="KW-0627">Porphyrin biosynthesis</keyword>
<comment type="function">
    <text evidence="15">Involved in the biosynthesis of the chorismate, which leads to the biosynthesis of aromatic amino acids. Catalyzes the reversible NADPH linked reduction of 3-dehydroshikimate (DHSA) to yield shikimate (SA).</text>
</comment>
<comment type="catalytic activity">
    <reaction evidence="13 15">
        <text>shikimate + NADP(+) = 3-dehydroshikimate + NADPH + H(+)</text>
        <dbReference type="Rhea" id="RHEA:17737"/>
        <dbReference type="ChEBI" id="CHEBI:15378"/>
        <dbReference type="ChEBI" id="CHEBI:16630"/>
        <dbReference type="ChEBI" id="CHEBI:36208"/>
        <dbReference type="ChEBI" id="CHEBI:57783"/>
        <dbReference type="ChEBI" id="CHEBI:58349"/>
        <dbReference type="EC" id="1.1.1.25"/>
    </reaction>
</comment>
<dbReference type="Gene3D" id="3.40.1500.10">
    <property type="entry name" value="Coproporphyrinogen III oxidase, aerobic"/>
    <property type="match status" value="1"/>
</dbReference>
<comment type="pathway">
    <text evidence="2 16">Porphyrin-containing compound metabolism; protoporphyrin-IX biosynthesis; protoporphyrinogen-IX from coproporphyrinogen-III (O2 route): step 1/1.</text>
</comment>
<comment type="caution">
    <text evidence="15">Lacks conserved residue(s) required for the propagation of feature annotation.</text>
</comment>
<dbReference type="Pfam" id="PF01218">
    <property type="entry name" value="Coprogen_oxidas"/>
    <property type="match status" value="1"/>
</dbReference>
<dbReference type="Pfam" id="PF08501">
    <property type="entry name" value="Shikimate_dh_N"/>
    <property type="match status" value="1"/>
</dbReference>
<dbReference type="InterPro" id="IPR036406">
    <property type="entry name" value="Coprogen_oxidase_aer_sf"/>
</dbReference>
<dbReference type="InterPro" id="IPR006151">
    <property type="entry name" value="Shikm_DH/Glu-tRNA_Rdtase"/>
</dbReference>
<name>A0A5S9MYC8_9GAMM</name>
<dbReference type="Pfam" id="PF01488">
    <property type="entry name" value="Shikimate_DH"/>
    <property type="match status" value="1"/>
</dbReference>
<evidence type="ECO:0000256" key="11">
    <source>
        <dbReference type="ARBA" id="ARBA00023244"/>
    </source>
</evidence>
<dbReference type="InterPro" id="IPR036291">
    <property type="entry name" value="NAD(P)-bd_dom_sf"/>
</dbReference>
<evidence type="ECO:0000313" key="20">
    <source>
        <dbReference type="EMBL" id="CAA0083378.1"/>
    </source>
</evidence>
<dbReference type="HAMAP" id="MF_00222">
    <property type="entry name" value="Shikimate_DH_AroE"/>
    <property type="match status" value="1"/>
</dbReference>
<comment type="pathway">
    <text evidence="15">Metabolic intermediate biosynthesis; chorismate biosynthesis; chorismate from D-erythrose 4-phosphate and phosphoenolpyruvate: step 4/7.</text>
</comment>
<evidence type="ECO:0000256" key="3">
    <source>
        <dbReference type="ARBA" id="ARBA00010644"/>
    </source>
</evidence>
<comment type="catalytic activity">
    <reaction evidence="12 16">
        <text>coproporphyrinogen III + O2 + 2 H(+) = protoporphyrinogen IX + 2 CO2 + 2 H2O</text>
        <dbReference type="Rhea" id="RHEA:18257"/>
        <dbReference type="ChEBI" id="CHEBI:15377"/>
        <dbReference type="ChEBI" id="CHEBI:15378"/>
        <dbReference type="ChEBI" id="CHEBI:15379"/>
        <dbReference type="ChEBI" id="CHEBI:16526"/>
        <dbReference type="ChEBI" id="CHEBI:57307"/>
        <dbReference type="ChEBI" id="CHEBI:57309"/>
        <dbReference type="EC" id="1.3.3.3"/>
    </reaction>
</comment>
<comment type="similarity">
    <text evidence="15">Belongs to the shikimate dehydrogenase family.</text>
</comment>
<dbReference type="UniPathway" id="UPA00053">
    <property type="reaction ID" value="UER00087"/>
</dbReference>
<feature type="binding site" evidence="16">
    <location>
        <position position="94"/>
    </location>
    <ligand>
        <name>substrate</name>
    </ligand>
</feature>
<dbReference type="GO" id="GO:0006782">
    <property type="term" value="P:protoporphyrinogen IX biosynthetic process"/>
    <property type="evidence" value="ECO:0007669"/>
    <property type="project" value="UniProtKB-UniRule"/>
</dbReference>
<dbReference type="PANTHER" id="PTHR10755:SF0">
    <property type="entry name" value="OXYGEN-DEPENDENT COPROPORPHYRINOGEN-III OXIDASE, MITOCHONDRIAL"/>
    <property type="match status" value="1"/>
</dbReference>
<dbReference type="GO" id="GO:0019632">
    <property type="term" value="P:shikimate metabolic process"/>
    <property type="evidence" value="ECO:0007669"/>
    <property type="project" value="InterPro"/>
</dbReference>
<dbReference type="NCBIfam" id="TIGR00507">
    <property type="entry name" value="aroE"/>
    <property type="match status" value="1"/>
</dbReference>
<dbReference type="InterPro" id="IPR001260">
    <property type="entry name" value="Coprogen_oxidase_aer"/>
</dbReference>
<evidence type="ECO:0000256" key="10">
    <source>
        <dbReference type="ARBA" id="ARBA00023141"/>
    </source>
</evidence>
<dbReference type="EMBL" id="CACSII010000001">
    <property type="protein sequence ID" value="CAA0083378.1"/>
    <property type="molecule type" value="Genomic_DNA"/>
</dbReference>
<organism evidence="20 21">
    <name type="scientific">BD1-7 clade bacterium</name>
    <dbReference type="NCBI Taxonomy" id="2029982"/>
    <lineage>
        <taxon>Bacteria</taxon>
        <taxon>Pseudomonadati</taxon>
        <taxon>Pseudomonadota</taxon>
        <taxon>Gammaproteobacteria</taxon>
        <taxon>Cellvibrionales</taxon>
        <taxon>Spongiibacteraceae</taxon>
        <taxon>BD1-7 clade</taxon>
    </lineage>
</organism>
<feature type="binding site" evidence="15">
    <location>
        <begin position="455"/>
        <end position="460"/>
    </location>
    <ligand>
        <name>NADP(+)</name>
        <dbReference type="ChEBI" id="CHEBI:58349"/>
    </ligand>
</feature>
<dbReference type="PANTHER" id="PTHR10755">
    <property type="entry name" value="COPROPORPHYRINOGEN III OXIDASE, MITOCHONDRIAL"/>
    <property type="match status" value="1"/>
</dbReference>
<keyword evidence="10 15" id="KW-0057">Aromatic amino acid biosynthesis</keyword>
<comment type="subcellular location">
    <subcellularLocation>
        <location evidence="1 16">Cytoplasm</location>
    </subcellularLocation>
</comment>
<accession>A0A5S9MYC8</accession>
<evidence type="ECO:0000256" key="14">
    <source>
        <dbReference type="ARBA" id="ARBA00059657"/>
    </source>
</evidence>
<dbReference type="GO" id="GO:0009073">
    <property type="term" value="P:aromatic amino acid family biosynthetic process"/>
    <property type="evidence" value="ECO:0007669"/>
    <property type="project" value="UniProtKB-KW"/>
</dbReference>
<feature type="binding site" evidence="15">
    <location>
        <position position="543"/>
    </location>
    <ligand>
        <name>NADP(+)</name>
        <dbReference type="ChEBI" id="CHEBI:58349"/>
    </ligand>
</feature>
<dbReference type="InterPro" id="IPR041121">
    <property type="entry name" value="SDH_C"/>
</dbReference>
<evidence type="ECO:0000256" key="5">
    <source>
        <dbReference type="ARBA" id="ARBA00022490"/>
    </source>
</evidence>
<dbReference type="SUPFAM" id="SSF53223">
    <property type="entry name" value="Aminoacid dehydrogenase-like, N-terminal domain"/>
    <property type="match status" value="1"/>
</dbReference>
<evidence type="ECO:0000259" key="17">
    <source>
        <dbReference type="Pfam" id="PF01488"/>
    </source>
</evidence>
<feature type="binding site" evidence="16">
    <location>
        <begin position="260"/>
        <end position="262"/>
    </location>
    <ligand>
        <name>substrate</name>
    </ligand>
</feature>
<comment type="function">
    <text evidence="14 16">Involved in the heme biosynthesis. Catalyzes the aerobic oxidative decarboxylation of propionate groups of rings A and B of coproporphyrinogen-III to yield the vinyl groups in protoporphyrinogen-IX.</text>
</comment>
<dbReference type="GO" id="GO:0008652">
    <property type="term" value="P:amino acid biosynthetic process"/>
    <property type="evidence" value="ECO:0007669"/>
    <property type="project" value="UniProtKB-KW"/>
</dbReference>
<dbReference type="Pfam" id="PF18317">
    <property type="entry name" value="SDH_C"/>
    <property type="match status" value="1"/>
</dbReference>
<comment type="cofactor">
    <cofactor evidence="16">
        <name>a divalent metal cation</name>
        <dbReference type="ChEBI" id="CHEBI:60240"/>
    </cofactor>
</comment>
<dbReference type="Gene3D" id="3.40.50.720">
    <property type="entry name" value="NAD(P)-binding Rossmann-like Domain"/>
    <property type="match status" value="1"/>
</dbReference>
<feature type="binding site" evidence="15">
    <location>
        <begin position="431"/>
        <end position="435"/>
    </location>
    <ligand>
        <name>NADP(+)</name>
        <dbReference type="ChEBI" id="CHEBI:58349"/>
    </ligand>
</feature>
<dbReference type="GO" id="GO:0009423">
    <property type="term" value="P:chorismate biosynthetic process"/>
    <property type="evidence" value="ECO:0007669"/>
    <property type="project" value="UniProtKB-UniRule"/>
</dbReference>
<feature type="region of interest" description="Important for dimerization" evidence="16">
    <location>
        <begin position="242"/>
        <end position="277"/>
    </location>
</feature>
<feature type="binding site" evidence="16">
    <location>
        <position position="108"/>
    </location>
    <ligand>
        <name>a divalent metal cation</name>
        <dbReference type="ChEBI" id="CHEBI:60240"/>
    </ligand>
</feature>
<dbReference type="GO" id="GO:0005737">
    <property type="term" value="C:cytoplasm"/>
    <property type="evidence" value="ECO:0007669"/>
    <property type="project" value="UniProtKB-SubCell"/>
</dbReference>
<evidence type="ECO:0000256" key="9">
    <source>
        <dbReference type="ARBA" id="ARBA00023133"/>
    </source>
</evidence>
<dbReference type="FunFam" id="3.40.50.720:FF:000104">
    <property type="entry name" value="Shikimate dehydrogenase (NADP(+))"/>
    <property type="match status" value="1"/>
</dbReference>
<proteinExistence type="inferred from homology"/>
<evidence type="ECO:0000256" key="8">
    <source>
        <dbReference type="ARBA" id="ARBA00023002"/>
    </source>
</evidence>
<dbReference type="InterPro" id="IPR013708">
    <property type="entry name" value="Shikimate_DH-bd_N"/>
</dbReference>
<dbReference type="EC" id="1.3.3.3" evidence="16"/>
<dbReference type="InterPro" id="IPR018375">
    <property type="entry name" value="Coprogen_oxidase_CS"/>
</dbReference>
<dbReference type="GO" id="GO:0004764">
    <property type="term" value="F:shikimate 3-dehydrogenase (NADP+) activity"/>
    <property type="evidence" value="ECO:0007669"/>
    <property type="project" value="UniProtKB-UniRule"/>
</dbReference>
<dbReference type="InterPro" id="IPR011342">
    <property type="entry name" value="Shikimate_DH"/>
</dbReference>
<dbReference type="Proteomes" id="UP000434580">
    <property type="component" value="Unassembled WGS sequence"/>
</dbReference>
<evidence type="ECO:0000256" key="13">
    <source>
        <dbReference type="ARBA" id="ARBA00049442"/>
    </source>
</evidence>
<dbReference type="InterPro" id="IPR022893">
    <property type="entry name" value="Shikimate_DH_fam"/>
</dbReference>
<evidence type="ECO:0000256" key="16">
    <source>
        <dbReference type="HAMAP-Rule" id="MF_00333"/>
    </source>
</evidence>
<dbReference type="SUPFAM" id="SSF102886">
    <property type="entry name" value="Coproporphyrinogen III oxidase"/>
    <property type="match status" value="1"/>
</dbReference>